<dbReference type="RefSeq" id="WP_319833659.1">
    <property type="nucleotide sequence ID" value="NZ_CP138858.1"/>
</dbReference>
<reference evidence="2 3" key="1">
    <citation type="submission" date="2023-11" db="EMBL/GenBank/DDBJ databases">
        <title>Coraliomargarita sp. nov., isolated from marine algae.</title>
        <authorList>
            <person name="Lee J.K."/>
            <person name="Baek J.H."/>
            <person name="Kim J.M."/>
            <person name="Choi D.G."/>
            <person name="Jeon C.O."/>
        </authorList>
    </citation>
    <scope>NUCLEOTIDE SEQUENCE [LARGE SCALE GENOMIC DNA]</scope>
    <source>
        <strain evidence="2 3">J2-16</strain>
    </source>
</reference>
<protein>
    <submittedName>
        <fullName evidence="2">Heme NO-binding domain-containing protein</fullName>
    </submittedName>
</protein>
<dbReference type="InterPro" id="IPR011644">
    <property type="entry name" value="Heme_NO-bd"/>
</dbReference>
<gene>
    <name evidence="2" type="ORF">SH580_03670</name>
</gene>
<evidence type="ECO:0000313" key="3">
    <source>
        <dbReference type="Proteomes" id="UP001324993"/>
    </source>
</evidence>
<sequence length="182" mass="20401">MKGMVFTNFLEMVEDRYGMDMVDTIIEASDLPSQGAYTAVGTYPHTEMVSLLISLEKETGVSVSELLVIYGSYLFEKLATGYPVMLTDCQCSRDLLIRLDGVVHVEVAKLYPDAELPRFKTVELPNGDLEMTYLSDRHLEDLAEGLLHGSLKHFKDQASITRHPQADGSVIFKICYDANTER</sequence>
<proteinExistence type="predicted"/>
<dbReference type="EMBL" id="CP138858">
    <property type="protein sequence ID" value="WPJ96802.1"/>
    <property type="molecule type" value="Genomic_DNA"/>
</dbReference>
<name>A0ABZ0RPH7_9BACT</name>
<accession>A0ABZ0RPH7</accession>
<organism evidence="2 3">
    <name type="scientific">Coraliomargarita algicola</name>
    <dbReference type="NCBI Taxonomy" id="3092156"/>
    <lineage>
        <taxon>Bacteria</taxon>
        <taxon>Pseudomonadati</taxon>
        <taxon>Verrucomicrobiota</taxon>
        <taxon>Opitutia</taxon>
        <taxon>Puniceicoccales</taxon>
        <taxon>Coraliomargaritaceae</taxon>
        <taxon>Coraliomargarita</taxon>
    </lineage>
</organism>
<dbReference type="Proteomes" id="UP001324993">
    <property type="component" value="Chromosome"/>
</dbReference>
<dbReference type="Pfam" id="PF07700">
    <property type="entry name" value="HNOB"/>
    <property type="match status" value="1"/>
</dbReference>
<keyword evidence="3" id="KW-1185">Reference proteome</keyword>
<evidence type="ECO:0000313" key="2">
    <source>
        <dbReference type="EMBL" id="WPJ96802.1"/>
    </source>
</evidence>
<dbReference type="InterPro" id="IPR024096">
    <property type="entry name" value="NO_sig/Golgi_transp_ligand-bd"/>
</dbReference>
<dbReference type="SUPFAM" id="SSF111126">
    <property type="entry name" value="Ligand-binding domain in the NO signalling and Golgi transport"/>
    <property type="match status" value="1"/>
</dbReference>
<dbReference type="InterPro" id="IPR038158">
    <property type="entry name" value="H-NOX_domain_sf"/>
</dbReference>
<feature type="domain" description="Heme NO-binding" evidence="1">
    <location>
        <begin position="2"/>
        <end position="161"/>
    </location>
</feature>
<evidence type="ECO:0000259" key="1">
    <source>
        <dbReference type="Pfam" id="PF07700"/>
    </source>
</evidence>
<dbReference type="Gene3D" id="3.90.1520.10">
    <property type="entry name" value="H-NOX domain"/>
    <property type="match status" value="1"/>
</dbReference>